<dbReference type="InParanoid" id="A0A0V0QH95"/>
<name>A0A0V0QH95_PSEPJ</name>
<reference evidence="1 2" key="1">
    <citation type="journal article" date="2015" name="Sci. Rep.">
        <title>Genome of the facultative scuticociliatosis pathogen Pseudocohnilembus persalinus provides insight into its virulence through horizontal gene transfer.</title>
        <authorList>
            <person name="Xiong J."/>
            <person name="Wang G."/>
            <person name="Cheng J."/>
            <person name="Tian M."/>
            <person name="Pan X."/>
            <person name="Warren A."/>
            <person name="Jiang C."/>
            <person name="Yuan D."/>
            <person name="Miao W."/>
        </authorList>
    </citation>
    <scope>NUCLEOTIDE SEQUENCE [LARGE SCALE GENOMIC DNA]</scope>
    <source>
        <strain evidence="1">36N120E</strain>
    </source>
</reference>
<accession>A0A0V0QH95</accession>
<dbReference type="EMBL" id="LDAU01000170">
    <property type="protein sequence ID" value="KRX01575.1"/>
    <property type="molecule type" value="Genomic_DNA"/>
</dbReference>
<proteinExistence type="predicted"/>
<evidence type="ECO:0000313" key="2">
    <source>
        <dbReference type="Proteomes" id="UP000054937"/>
    </source>
</evidence>
<keyword evidence="2" id="KW-1185">Reference proteome</keyword>
<dbReference type="AlphaFoldDB" id="A0A0V0QH95"/>
<organism evidence="1 2">
    <name type="scientific">Pseudocohnilembus persalinus</name>
    <name type="common">Ciliate</name>
    <dbReference type="NCBI Taxonomy" id="266149"/>
    <lineage>
        <taxon>Eukaryota</taxon>
        <taxon>Sar</taxon>
        <taxon>Alveolata</taxon>
        <taxon>Ciliophora</taxon>
        <taxon>Intramacronucleata</taxon>
        <taxon>Oligohymenophorea</taxon>
        <taxon>Scuticociliatia</taxon>
        <taxon>Philasterida</taxon>
        <taxon>Pseudocohnilembidae</taxon>
        <taxon>Pseudocohnilembus</taxon>
    </lineage>
</organism>
<evidence type="ECO:0000313" key="1">
    <source>
        <dbReference type="EMBL" id="KRX01575.1"/>
    </source>
</evidence>
<comment type="caution">
    <text evidence="1">The sequence shown here is derived from an EMBL/GenBank/DDBJ whole genome shotgun (WGS) entry which is preliminary data.</text>
</comment>
<sequence length="108" mass="13275">MFKIYIYIFYIHFDFFNINQILNLVKEKLEFVDFGQTKRRRSLKVQDFEENDKIQTKIQEVNQYIQDKRITNNKRVMYQSFVARTVPRLLNENEGSIYHPLIPYNEVF</sequence>
<dbReference type="Proteomes" id="UP000054937">
    <property type="component" value="Unassembled WGS sequence"/>
</dbReference>
<gene>
    <name evidence="1" type="ORF">PPERSA_01478</name>
</gene>
<protein>
    <submittedName>
        <fullName evidence="1">Uncharacterized protein</fullName>
    </submittedName>
</protein>